<evidence type="ECO:0000256" key="1">
    <source>
        <dbReference type="SAM" id="MobiDB-lite"/>
    </source>
</evidence>
<reference evidence="2 3" key="1">
    <citation type="journal article" date="2019" name="Mol. Ecol. Resour.">
        <title>Improving Illumina assemblies with Hi-C and long reads: an example with the North African dromedary.</title>
        <authorList>
            <person name="Elbers J.P."/>
            <person name="Rogers M.F."/>
            <person name="Perelman P.L."/>
            <person name="Proskuryakova A.A."/>
            <person name="Serdyukova N.A."/>
            <person name="Johnson W.E."/>
            <person name="Horin P."/>
            <person name="Corander J."/>
            <person name="Murphy D."/>
            <person name="Burger P.A."/>
        </authorList>
    </citation>
    <scope>NUCLEOTIDE SEQUENCE [LARGE SCALE GENOMIC DNA]</scope>
    <source>
        <strain evidence="2">Drom800</strain>
        <tissue evidence="2">Blood</tissue>
    </source>
</reference>
<evidence type="ECO:0000313" key="2">
    <source>
        <dbReference type="EMBL" id="KAB1263452.1"/>
    </source>
</evidence>
<name>A0A5N4CX66_CAMDR</name>
<comment type="caution">
    <text evidence="2">The sequence shown here is derived from an EMBL/GenBank/DDBJ whole genome shotgun (WGS) entry which is preliminary data.</text>
</comment>
<feature type="region of interest" description="Disordered" evidence="1">
    <location>
        <begin position="60"/>
        <end position="144"/>
    </location>
</feature>
<organism evidence="2 3">
    <name type="scientific">Camelus dromedarius</name>
    <name type="common">Dromedary</name>
    <name type="synonym">Arabian camel</name>
    <dbReference type="NCBI Taxonomy" id="9838"/>
    <lineage>
        <taxon>Eukaryota</taxon>
        <taxon>Metazoa</taxon>
        <taxon>Chordata</taxon>
        <taxon>Craniata</taxon>
        <taxon>Vertebrata</taxon>
        <taxon>Euteleostomi</taxon>
        <taxon>Mammalia</taxon>
        <taxon>Eutheria</taxon>
        <taxon>Laurasiatheria</taxon>
        <taxon>Artiodactyla</taxon>
        <taxon>Tylopoda</taxon>
        <taxon>Camelidae</taxon>
        <taxon>Camelus</taxon>
    </lineage>
</organism>
<dbReference type="AlphaFoldDB" id="A0A5N4CX66"/>
<gene>
    <name evidence="2" type="ORF">Cadr_000024067</name>
</gene>
<evidence type="ECO:0000313" key="3">
    <source>
        <dbReference type="Proteomes" id="UP000299084"/>
    </source>
</evidence>
<feature type="compositionally biased region" description="Basic and acidic residues" evidence="1">
    <location>
        <begin position="65"/>
        <end position="88"/>
    </location>
</feature>
<dbReference type="EMBL" id="JWIN03000018">
    <property type="protein sequence ID" value="KAB1263452.1"/>
    <property type="molecule type" value="Genomic_DNA"/>
</dbReference>
<proteinExistence type="predicted"/>
<dbReference type="Proteomes" id="UP000299084">
    <property type="component" value="Unassembled WGS sequence"/>
</dbReference>
<accession>A0A5N4CX66</accession>
<protein>
    <submittedName>
        <fullName evidence="2">Thyroid receptor-interacting protein 11</fullName>
    </submittedName>
</protein>
<sequence>MKKGLENWKICYCTVAPELDQPRLSIHDVQEAIQTLQAEKEESTKKIKELEDRMKYMNGKLSSVESERDVLRREQDQINEENKERTEEGELQPYVMKQSDAGTAKERVLPPSTSMEEVFREQQALSDAENEPMRLSSLSQDNDVIEHNLKLQERVQVLEKRNSH</sequence>
<keyword evidence="2" id="KW-0675">Receptor</keyword>
<keyword evidence="3" id="KW-1185">Reference proteome</keyword>